<organism evidence="1 2">
    <name type="scientific">Niallia circulans</name>
    <name type="common">Bacillus circulans</name>
    <dbReference type="NCBI Taxonomy" id="1397"/>
    <lineage>
        <taxon>Bacteria</taxon>
        <taxon>Bacillati</taxon>
        <taxon>Bacillota</taxon>
        <taxon>Bacilli</taxon>
        <taxon>Bacillales</taxon>
        <taxon>Bacillaceae</taxon>
        <taxon>Niallia</taxon>
    </lineage>
</organism>
<protein>
    <submittedName>
        <fullName evidence="1">Uncharacterized protein</fullName>
    </submittedName>
</protein>
<dbReference type="AlphaFoldDB" id="A0AA91Z2D9"/>
<dbReference type="RefSeq" id="WP_095328666.1">
    <property type="nucleotide sequence ID" value="NZ_NPBQ01000014.1"/>
</dbReference>
<proteinExistence type="predicted"/>
<dbReference type="EMBL" id="NPBQ01000014">
    <property type="protein sequence ID" value="PAD84982.1"/>
    <property type="molecule type" value="Genomic_DNA"/>
</dbReference>
<evidence type="ECO:0000313" key="2">
    <source>
        <dbReference type="Proteomes" id="UP000216961"/>
    </source>
</evidence>
<evidence type="ECO:0000313" key="1">
    <source>
        <dbReference type="EMBL" id="PAD84982.1"/>
    </source>
</evidence>
<accession>A0AA91Z2D9</accession>
<sequence>MGLINIEDYKAQKLTEKINVSTNSTREGGLIIANACYRLAHLAKKYDSELKVNKRNLDKLNK</sequence>
<name>A0AA91Z2D9_NIACI</name>
<comment type="caution">
    <text evidence="1">The sequence shown here is derived from an EMBL/GenBank/DDBJ whole genome shotgun (WGS) entry which is preliminary data.</text>
</comment>
<dbReference type="Proteomes" id="UP000216961">
    <property type="component" value="Unassembled WGS sequence"/>
</dbReference>
<gene>
    <name evidence="1" type="ORF">CHH57_02060</name>
</gene>
<reference evidence="1 2" key="1">
    <citation type="submission" date="2017-07" db="EMBL/GenBank/DDBJ databases">
        <title>Isolation and whole genome analysis of endospore-forming bacteria from heroin.</title>
        <authorList>
            <person name="Kalinowski J."/>
            <person name="Ahrens B."/>
            <person name="Al-Dilaimi A."/>
            <person name="Winkler A."/>
            <person name="Wibberg D."/>
            <person name="Schleenbecker U."/>
            <person name="Ruckert C."/>
            <person name="Wolfel R."/>
            <person name="Grass G."/>
        </authorList>
    </citation>
    <scope>NUCLEOTIDE SEQUENCE [LARGE SCALE GENOMIC DNA]</scope>
    <source>
        <strain evidence="1 2">7521-2</strain>
    </source>
</reference>